<keyword evidence="2" id="KW-1185">Reference proteome</keyword>
<evidence type="ECO:0000313" key="2">
    <source>
        <dbReference type="Proteomes" id="UP000295447"/>
    </source>
</evidence>
<dbReference type="Proteomes" id="UP000295447">
    <property type="component" value="Unassembled WGS sequence"/>
</dbReference>
<organism evidence="1 2">
    <name type="scientific">Kribbella kalugense</name>
    <dbReference type="NCBI Taxonomy" id="2512221"/>
    <lineage>
        <taxon>Bacteria</taxon>
        <taxon>Bacillati</taxon>
        <taxon>Actinomycetota</taxon>
        <taxon>Actinomycetes</taxon>
        <taxon>Propionibacteriales</taxon>
        <taxon>Kribbellaceae</taxon>
        <taxon>Kribbella</taxon>
    </lineage>
</organism>
<reference evidence="1 2" key="1">
    <citation type="submission" date="2019-03" db="EMBL/GenBank/DDBJ databases">
        <title>Genomic Encyclopedia of Type Strains, Phase III (KMG-III): the genomes of soil and plant-associated and newly described type strains.</title>
        <authorList>
            <person name="Whitman W."/>
        </authorList>
    </citation>
    <scope>NUCLEOTIDE SEQUENCE [LARGE SCALE GENOMIC DNA]</scope>
    <source>
        <strain evidence="1 2">VKM Ac-2570</strain>
    </source>
</reference>
<dbReference type="AlphaFoldDB" id="A0A4R7ZSZ0"/>
<dbReference type="EMBL" id="SODF01000002">
    <property type="protein sequence ID" value="TDW18580.1"/>
    <property type="molecule type" value="Genomic_DNA"/>
</dbReference>
<comment type="caution">
    <text evidence="1">The sequence shown here is derived from an EMBL/GenBank/DDBJ whole genome shotgun (WGS) entry which is preliminary data.</text>
</comment>
<gene>
    <name evidence="1" type="ORF">EV650_5169</name>
</gene>
<sequence>MKTLGTLCSCPEGPLECTPDEEILTHWGRRGDFRQEPRVDREIEMSLLAGELSVKEATDYVNPMSRRNAAVRYTTAGALRAAGFAVVHTLGRVRSQKHVSIVWPPDDPLNEAKVPWPPAVVARFNECFND</sequence>
<protein>
    <submittedName>
        <fullName evidence="1">Uncharacterized protein</fullName>
    </submittedName>
</protein>
<evidence type="ECO:0000313" key="1">
    <source>
        <dbReference type="EMBL" id="TDW18580.1"/>
    </source>
</evidence>
<name>A0A4R7ZSZ0_9ACTN</name>
<proteinExistence type="predicted"/>
<accession>A0A4R7ZSZ0</accession>